<dbReference type="InterPro" id="IPR000477">
    <property type="entry name" value="RT_dom"/>
</dbReference>
<dbReference type="SUPFAM" id="SSF56672">
    <property type="entry name" value="DNA/RNA polymerases"/>
    <property type="match status" value="1"/>
</dbReference>
<dbReference type="PROSITE" id="PS50878">
    <property type="entry name" value="RT_POL"/>
    <property type="match status" value="1"/>
</dbReference>
<dbReference type="PANTHER" id="PTHR46890:SF43">
    <property type="entry name" value="NON-LTR RETROELEMENT REVERSE TRANSCRIPTASE"/>
    <property type="match status" value="1"/>
</dbReference>
<dbReference type="PANTHER" id="PTHR46890">
    <property type="entry name" value="NON-LTR RETROLELEMENT REVERSE TRANSCRIPTASE-LIKE PROTEIN-RELATED"/>
    <property type="match status" value="1"/>
</dbReference>
<name>A0A803Q8T0_CANSA</name>
<feature type="signal peptide" evidence="1">
    <location>
        <begin position="1"/>
        <end position="17"/>
    </location>
</feature>
<reference evidence="3" key="2">
    <citation type="submission" date="2021-03" db="UniProtKB">
        <authorList>
            <consortium name="EnsemblPlants"/>
        </authorList>
    </citation>
    <scope>IDENTIFICATION</scope>
</reference>
<dbReference type="Proteomes" id="UP000596661">
    <property type="component" value="Chromosome 8"/>
</dbReference>
<evidence type="ECO:0000313" key="3">
    <source>
        <dbReference type="EnsemblPlants" id="cds.evm.model.08.1472"/>
    </source>
</evidence>
<dbReference type="EMBL" id="UZAU01000712">
    <property type="status" value="NOT_ANNOTATED_CDS"/>
    <property type="molecule type" value="Genomic_DNA"/>
</dbReference>
<dbReference type="Pfam" id="PF00078">
    <property type="entry name" value="RVT_1"/>
    <property type="match status" value="1"/>
</dbReference>
<protein>
    <recommendedName>
        <fullName evidence="2">Reverse transcriptase domain-containing protein</fullName>
    </recommendedName>
</protein>
<dbReference type="OMA" id="ERWISWI"/>
<dbReference type="InterPro" id="IPR043502">
    <property type="entry name" value="DNA/RNA_pol_sf"/>
</dbReference>
<organism evidence="3 4">
    <name type="scientific">Cannabis sativa</name>
    <name type="common">Hemp</name>
    <name type="synonym">Marijuana</name>
    <dbReference type="NCBI Taxonomy" id="3483"/>
    <lineage>
        <taxon>Eukaryota</taxon>
        <taxon>Viridiplantae</taxon>
        <taxon>Streptophyta</taxon>
        <taxon>Embryophyta</taxon>
        <taxon>Tracheophyta</taxon>
        <taxon>Spermatophyta</taxon>
        <taxon>Magnoliopsida</taxon>
        <taxon>eudicotyledons</taxon>
        <taxon>Gunneridae</taxon>
        <taxon>Pentapetalae</taxon>
        <taxon>rosids</taxon>
        <taxon>fabids</taxon>
        <taxon>Rosales</taxon>
        <taxon>Cannabaceae</taxon>
        <taxon>Cannabis</taxon>
    </lineage>
</organism>
<keyword evidence="4" id="KW-1185">Reference proteome</keyword>
<feature type="domain" description="Reverse transcriptase" evidence="2">
    <location>
        <begin position="1"/>
        <end position="129"/>
    </location>
</feature>
<proteinExistence type="predicted"/>
<reference evidence="3" key="1">
    <citation type="submission" date="2018-11" db="EMBL/GenBank/DDBJ databases">
        <authorList>
            <person name="Grassa J C."/>
        </authorList>
    </citation>
    <scope>NUCLEOTIDE SEQUENCE [LARGE SCALE GENOMIC DNA]</scope>
</reference>
<evidence type="ECO:0000259" key="2">
    <source>
        <dbReference type="PROSITE" id="PS50878"/>
    </source>
</evidence>
<accession>A0A803Q8T0</accession>
<dbReference type="EnsemblPlants" id="evm.model.08.1472">
    <property type="protein sequence ID" value="cds.evm.model.08.1472"/>
    <property type="gene ID" value="evm.TU.08.1472"/>
</dbReference>
<keyword evidence="1" id="KW-0732">Signal</keyword>
<evidence type="ECO:0000313" key="4">
    <source>
        <dbReference type="Proteomes" id="UP000596661"/>
    </source>
</evidence>
<dbReference type="InterPro" id="IPR052343">
    <property type="entry name" value="Retrotransposon-Effector_Assoc"/>
</dbReference>
<sequence>MLLAFMFPASFVNLTMLCVKTPKFSLMFNGSRHSFFEEKRGLRQGDPMSPLLFVLGMEYLSRIMKKVGLKQEFKFHERCGELKLNHLSFADDVLLFCNGDYKSIYYMLQGLELFSQISGLKPNPNKTAV</sequence>
<feature type="chain" id="PRO_5030899150" description="Reverse transcriptase domain-containing protein" evidence="1">
    <location>
        <begin position="18"/>
        <end position="129"/>
    </location>
</feature>
<dbReference type="AlphaFoldDB" id="A0A803Q8T0"/>
<evidence type="ECO:0000256" key="1">
    <source>
        <dbReference type="SAM" id="SignalP"/>
    </source>
</evidence>
<dbReference type="Gramene" id="evm.model.08.1472">
    <property type="protein sequence ID" value="cds.evm.model.08.1472"/>
    <property type="gene ID" value="evm.TU.08.1472"/>
</dbReference>